<evidence type="ECO:0000256" key="11">
    <source>
        <dbReference type="RuleBase" id="RU003733"/>
    </source>
</evidence>
<dbReference type="PIRSF" id="PIRSF000538">
    <property type="entry name" value="GlpK"/>
    <property type="match status" value="1"/>
</dbReference>
<gene>
    <name evidence="14" type="ORF">BN9_046710</name>
</gene>
<dbReference type="EC" id="2.7.1.30" evidence="3"/>
<dbReference type="HAMAP" id="MF_00186">
    <property type="entry name" value="Glycerol_kin"/>
    <property type="match status" value="1"/>
</dbReference>
<dbReference type="InterPro" id="IPR005999">
    <property type="entry name" value="Glycerol_kin"/>
</dbReference>
<evidence type="ECO:0000313" key="15">
    <source>
        <dbReference type="Proteomes" id="UP000053237"/>
    </source>
</evidence>
<dbReference type="PANTHER" id="PTHR10196">
    <property type="entry name" value="SUGAR KINASE"/>
    <property type="match status" value="1"/>
</dbReference>
<dbReference type="InterPro" id="IPR000577">
    <property type="entry name" value="Carb_kinase_FGGY"/>
</dbReference>
<keyword evidence="7" id="KW-0319">Glycerol metabolism</keyword>
<evidence type="ECO:0000256" key="10">
    <source>
        <dbReference type="ARBA" id="ARBA00052101"/>
    </source>
</evidence>
<evidence type="ECO:0000256" key="3">
    <source>
        <dbReference type="ARBA" id="ARBA00012099"/>
    </source>
</evidence>
<keyword evidence="15" id="KW-1185">Reference proteome</keyword>
<dbReference type="GO" id="GO:0006072">
    <property type="term" value="P:glycerol-3-phosphate metabolic process"/>
    <property type="evidence" value="ECO:0007669"/>
    <property type="project" value="InterPro"/>
</dbReference>
<dbReference type="Pfam" id="PF00370">
    <property type="entry name" value="FGGY_N"/>
    <property type="match status" value="1"/>
</dbReference>
<dbReference type="PANTHER" id="PTHR10196:SF69">
    <property type="entry name" value="GLYCEROL KINASE"/>
    <property type="match status" value="1"/>
</dbReference>
<feature type="domain" description="Carbohydrate kinase FGGY C-terminal" evidence="13">
    <location>
        <begin position="272"/>
        <end position="461"/>
    </location>
</feature>
<dbReference type="GO" id="GO:0004370">
    <property type="term" value="F:glycerol kinase activity"/>
    <property type="evidence" value="ECO:0007669"/>
    <property type="project" value="UniProtKB-EC"/>
</dbReference>
<evidence type="ECO:0000256" key="8">
    <source>
        <dbReference type="ARBA" id="ARBA00022840"/>
    </source>
</evidence>
<evidence type="ECO:0000256" key="7">
    <source>
        <dbReference type="ARBA" id="ARBA00022798"/>
    </source>
</evidence>
<dbReference type="STRING" id="65357.A0A024GC59"/>
<comment type="pathway">
    <text evidence="1">Polyol metabolism; glycerol degradation via glycerol kinase pathway; sn-glycerol 3-phosphate from glycerol: step 1/1.</text>
</comment>
<dbReference type="InterPro" id="IPR018485">
    <property type="entry name" value="FGGY_C"/>
</dbReference>
<dbReference type="Pfam" id="PF02782">
    <property type="entry name" value="FGGY_C"/>
    <property type="match status" value="1"/>
</dbReference>
<dbReference type="Proteomes" id="UP000053237">
    <property type="component" value="Unassembled WGS sequence"/>
</dbReference>
<evidence type="ECO:0000256" key="4">
    <source>
        <dbReference type="ARBA" id="ARBA00022679"/>
    </source>
</evidence>
<dbReference type="EMBL" id="CAIX01000057">
    <property type="protein sequence ID" value="CCI43887.1"/>
    <property type="molecule type" value="Genomic_DNA"/>
</dbReference>
<dbReference type="InParanoid" id="A0A024GC59"/>
<dbReference type="NCBIfam" id="NF000756">
    <property type="entry name" value="PRK00047.1"/>
    <property type="match status" value="1"/>
</dbReference>
<proteinExistence type="inferred from homology"/>
<dbReference type="GO" id="GO:0005829">
    <property type="term" value="C:cytosol"/>
    <property type="evidence" value="ECO:0007669"/>
    <property type="project" value="TreeGrafter"/>
</dbReference>
<dbReference type="AlphaFoldDB" id="A0A024GC59"/>
<comment type="catalytic activity">
    <reaction evidence="10">
        <text>glycerol + ATP = sn-glycerol 3-phosphate + ADP + H(+)</text>
        <dbReference type="Rhea" id="RHEA:21644"/>
        <dbReference type="ChEBI" id="CHEBI:15378"/>
        <dbReference type="ChEBI" id="CHEBI:17754"/>
        <dbReference type="ChEBI" id="CHEBI:30616"/>
        <dbReference type="ChEBI" id="CHEBI:57597"/>
        <dbReference type="ChEBI" id="CHEBI:456216"/>
        <dbReference type="EC" id="2.7.1.30"/>
    </reaction>
</comment>
<dbReference type="UniPathway" id="UPA00618">
    <property type="reaction ID" value="UER00672"/>
</dbReference>
<keyword evidence="6 11" id="KW-0418">Kinase</keyword>
<name>A0A024GC59_9STRA</name>
<dbReference type="PROSITE" id="PS00445">
    <property type="entry name" value="FGGY_KINASES_2"/>
    <property type="match status" value="1"/>
</dbReference>
<evidence type="ECO:0000256" key="5">
    <source>
        <dbReference type="ARBA" id="ARBA00022741"/>
    </source>
</evidence>
<dbReference type="FunFam" id="3.30.420.40:FF:000008">
    <property type="entry name" value="Glycerol kinase"/>
    <property type="match status" value="1"/>
</dbReference>
<evidence type="ECO:0000259" key="13">
    <source>
        <dbReference type="Pfam" id="PF02782"/>
    </source>
</evidence>
<dbReference type="GO" id="GO:0005524">
    <property type="term" value="F:ATP binding"/>
    <property type="evidence" value="ECO:0007669"/>
    <property type="project" value="UniProtKB-KW"/>
</dbReference>
<accession>A0A024GC59</accession>
<evidence type="ECO:0000256" key="2">
    <source>
        <dbReference type="ARBA" id="ARBA00009156"/>
    </source>
</evidence>
<dbReference type="Gene3D" id="3.30.420.40">
    <property type="match status" value="2"/>
</dbReference>
<dbReference type="InterPro" id="IPR018483">
    <property type="entry name" value="Carb_kinase_FGGY_CS"/>
</dbReference>
<comment type="caution">
    <text evidence="14">The sequence shown here is derived from an EMBL/GenBank/DDBJ whole genome shotgun (WGS) entry which is preliminary data.</text>
</comment>
<sequence>MSVREYVGAIDQGTTSTRFIIFDHSGDIVASQQVEHEQIYPHPGWSEHDPEEIWNNVQKCITNTLEASGITSYQLKAVGITNQRETTIVWDKTTGKPVCNAIVWHDGRTNEIVQQFKEIPSIAFPSLGQDRLREVTGLPISTYFSSSKLKWILDTIPGIRAKAEQGIALFGTVDTWLLWHLSGGVHGGLHLTDVTNASRTNLMNLDTLDWDDTILDFMNLPKCMLPQIRSSSEIYFTAHTSTCLPDIPIAGVLGDQHAALFGQTCFHSGEAKSTYGTGCFFMMNTGNTKTPSTKGLLTTLAYKIGTQPPIYALEGSISYAGALIQWLRDNLKMISNVAEVEDLARNVSDNGGVYLVPAFSGLFAPHWREDARGVLVGLTAFATRDHIARAALEATAYQTKEVVEAMESDSKVKLTALKVDGGMVVNELLMQFQADILNVNVLKPRILETTALGAAYAAGLAVKFWKSEEELREKYKVSATWEPNFPESKRSELMRMWKKAVERTLDWETLPTM</sequence>
<dbReference type="GO" id="GO:0019563">
    <property type="term" value="P:glycerol catabolic process"/>
    <property type="evidence" value="ECO:0007669"/>
    <property type="project" value="UniProtKB-UniPathway"/>
</dbReference>
<organism evidence="14 15">
    <name type="scientific">Albugo candida</name>
    <dbReference type="NCBI Taxonomy" id="65357"/>
    <lineage>
        <taxon>Eukaryota</taxon>
        <taxon>Sar</taxon>
        <taxon>Stramenopiles</taxon>
        <taxon>Oomycota</taxon>
        <taxon>Peronosporomycetes</taxon>
        <taxon>Albuginales</taxon>
        <taxon>Albuginaceae</taxon>
        <taxon>Albugo</taxon>
    </lineage>
</organism>
<dbReference type="NCBIfam" id="TIGR01311">
    <property type="entry name" value="glycerol_kin"/>
    <property type="match status" value="1"/>
</dbReference>
<dbReference type="InterPro" id="IPR018484">
    <property type="entry name" value="FGGY_N"/>
</dbReference>
<dbReference type="FunCoup" id="A0A024GC59">
    <property type="interactions" value="7"/>
</dbReference>
<dbReference type="InterPro" id="IPR043129">
    <property type="entry name" value="ATPase_NBD"/>
</dbReference>
<keyword evidence="4 11" id="KW-0808">Transferase</keyword>
<evidence type="ECO:0000256" key="1">
    <source>
        <dbReference type="ARBA" id="ARBA00005190"/>
    </source>
</evidence>
<evidence type="ECO:0000256" key="9">
    <source>
        <dbReference type="ARBA" id="ARBA00043149"/>
    </source>
</evidence>
<protein>
    <recommendedName>
        <fullName evidence="3">glycerol kinase</fullName>
        <ecNumber evidence="3">2.7.1.30</ecNumber>
    </recommendedName>
    <alternativeName>
        <fullName evidence="9">ATP:glycerol 3-phosphotransferase</fullName>
    </alternativeName>
</protein>
<evidence type="ECO:0000259" key="12">
    <source>
        <dbReference type="Pfam" id="PF00370"/>
    </source>
</evidence>
<feature type="domain" description="Carbohydrate kinase FGGY N-terminal" evidence="12">
    <location>
        <begin position="6"/>
        <end position="262"/>
    </location>
</feature>
<dbReference type="SUPFAM" id="SSF53067">
    <property type="entry name" value="Actin-like ATPase domain"/>
    <property type="match status" value="2"/>
</dbReference>
<reference evidence="14 15" key="1">
    <citation type="submission" date="2012-05" db="EMBL/GenBank/DDBJ databases">
        <title>Recombination and specialization in a pathogen metapopulation.</title>
        <authorList>
            <person name="Gardiner A."/>
            <person name="Kemen E."/>
            <person name="Schultz-Larsen T."/>
            <person name="MacLean D."/>
            <person name="Van Oosterhout C."/>
            <person name="Jones J.D.G."/>
        </authorList>
    </citation>
    <scope>NUCLEOTIDE SEQUENCE [LARGE SCALE GENOMIC DNA]</scope>
    <source>
        <strain evidence="14 15">Ac Nc2</strain>
    </source>
</reference>
<evidence type="ECO:0000256" key="6">
    <source>
        <dbReference type="ARBA" id="ARBA00022777"/>
    </source>
</evidence>
<dbReference type="CDD" id="cd07769">
    <property type="entry name" value="ASKHA_NBD_FGGY_GK"/>
    <property type="match status" value="1"/>
</dbReference>
<keyword evidence="5" id="KW-0547">Nucleotide-binding</keyword>
<dbReference type="FunFam" id="3.30.420.40:FF:000007">
    <property type="entry name" value="Glycerol kinase"/>
    <property type="match status" value="1"/>
</dbReference>
<comment type="similarity">
    <text evidence="2 11">Belongs to the FGGY kinase family.</text>
</comment>
<dbReference type="OrthoDB" id="5422795at2759"/>
<keyword evidence="8" id="KW-0067">ATP-binding</keyword>
<evidence type="ECO:0000313" key="14">
    <source>
        <dbReference type="EMBL" id="CCI43887.1"/>
    </source>
</evidence>